<dbReference type="RefSeq" id="WP_134484986.1">
    <property type="nucleotide sequence ID" value="NZ_LR216287.1"/>
</dbReference>
<organism evidence="2 3">
    <name type="scientific">Candidatus Nitrosocosmicus franklandianus</name>
    <dbReference type="NCBI Taxonomy" id="1798806"/>
    <lineage>
        <taxon>Archaea</taxon>
        <taxon>Nitrososphaerota</taxon>
        <taxon>Nitrososphaeria</taxon>
        <taxon>Nitrososphaerales</taxon>
        <taxon>Nitrososphaeraceae</taxon>
        <taxon>Candidatus Nitrosocosmicus</taxon>
    </lineage>
</organism>
<evidence type="ECO:0000313" key="3">
    <source>
        <dbReference type="Proteomes" id="UP000294299"/>
    </source>
</evidence>
<evidence type="ECO:0000313" key="2">
    <source>
        <dbReference type="EMBL" id="VFJ14923.1"/>
    </source>
</evidence>
<proteinExistence type="predicted"/>
<dbReference type="KEGG" id="nfn:NFRAN_2601"/>
<sequence length="141" mass="15636">MNTKGFITKIINMGKNQITQKITLLHNLFSLELISIPGMLPSMFITNSDLNSKAQQIHLQITNSWYHALEEVYSKVHAVLTQGVLGKGVPQLYDLATNSILVILVHVPVLGSISTYVAARAVVSQVHEKKTPKKSFKEQVV</sequence>
<protein>
    <submittedName>
        <fullName evidence="2">Uncharacterized protein</fullName>
    </submittedName>
</protein>
<dbReference type="AlphaFoldDB" id="A0A484IAZ0"/>
<keyword evidence="1" id="KW-1133">Transmembrane helix</keyword>
<name>A0A484IAZ0_9ARCH</name>
<keyword evidence="1" id="KW-0812">Transmembrane</keyword>
<feature type="transmembrane region" description="Helical" evidence="1">
    <location>
        <begin position="21"/>
        <end position="40"/>
    </location>
</feature>
<gene>
    <name evidence="2" type="ORF">NFRAN_2601</name>
</gene>
<evidence type="ECO:0000256" key="1">
    <source>
        <dbReference type="SAM" id="Phobius"/>
    </source>
</evidence>
<reference evidence="2 3" key="1">
    <citation type="submission" date="2019-02" db="EMBL/GenBank/DDBJ databases">
        <authorList>
            <person name="Lehtovirta-Morley E L."/>
        </authorList>
    </citation>
    <scope>NUCLEOTIDE SEQUENCE [LARGE SCALE GENOMIC DNA]</scope>
    <source>
        <strain evidence="2">NFRAN1</strain>
    </source>
</reference>
<keyword evidence="1" id="KW-0472">Membrane</keyword>
<dbReference type="EMBL" id="LR216287">
    <property type="protein sequence ID" value="VFJ14923.1"/>
    <property type="molecule type" value="Genomic_DNA"/>
</dbReference>
<keyword evidence="3" id="KW-1185">Reference proteome</keyword>
<feature type="transmembrane region" description="Helical" evidence="1">
    <location>
        <begin position="100"/>
        <end position="123"/>
    </location>
</feature>
<accession>A0A484IAZ0</accession>
<dbReference type="Proteomes" id="UP000294299">
    <property type="component" value="Chromosome NFRAN"/>
</dbReference>
<dbReference type="GeneID" id="39421757"/>